<reference evidence="6 7" key="1">
    <citation type="journal article" date="2015" name="Genome Announc.">
        <title>Expanding the biotechnology potential of lactobacilli through comparative genomics of 213 strains and associated genera.</title>
        <authorList>
            <person name="Sun Z."/>
            <person name="Harris H.M."/>
            <person name="McCann A."/>
            <person name="Guo C."/>
            <person name="Argimon S."/>
            <person name="Zhang W."/>
            <person name="Yang X."/>
            <person name="Jeffery I.B."/>
            <person name="Cooney J.C."/>
            <person name="Kagawa T.F."/>
            <person name="Liu W."/>
            <person name="Song Y."/>
            <person name="Salvetti E."/>
            <person name="Wrobel A."/>
            <person name="Rasinkangas P."/>
            <person name="Parkhill J."/>
            <person name="Rea M.C."/>
            <person name="O'Sullivan O."/>
            <person name="Ritari J."/>
            <person name="Douillard F.P."/>
            <person name="Paul Ross R."/>
            <person name="Yang R."/>
            <person name="Briner A.E."/>
            <person name="Felis G.E."/>
            <person name="de Vos W.M."/>
            <person name="Barrangou R."/>
            <person name="Klaenhammer T.R."/>
            <person name="Caufield P.W."/>
            <person name="Cui Y."/>
            <person name="Zhang H."/>
            <person name="O'Toole P.W."/>
        </authorList>
    </citation>
    <scope>NUCLEOTIDE SEQUENCE [LARGE SCALE GENOMIC DNA]</scope>
    <source>
        <strain evidence="6 7">DSM 21051</strain>
    </source>
</reference>
<dbReference type="GO" id="GO:0006043">
    <property type="term" value="P:glucosamine catabolic process"/>
    <property type="evidence" value="ECO:0007669"/>
    <property type="project" value="TreeGrafter"/>
</dbReference>
<dbReference type="HAMAP" id="MF_01241">
    <property type="entry name" value="GlcN6P_deamin"/>
    <property type="match status" value="1"/>
</dbReference>
<comment type="pathway">
    <text evidence="4">Amino-sugar metabolism; N-acetylneuraminate degradation; D-fructose 6-phosphate from N-acetylneuraminate: step 5/5.</text>
</comment>
<comment type="caution">
    <text evidence="6">The sequence shown here is derived from an EMBL/GenBank/DDBJ whole genome shotgun (WGS) entry which is preliminary data.</text>
</comment>
<dbReference type="AlphaFoldDB" id="A0A0R2CY20"/>
<evidence type="ECO:0000256" key="4">
    <source>
        <dbReference type="HAMAP-Rule" id="MF_01241"/>
    </source>
</evidence>
<dbReference type="Gene3D" id="3.40.50.1360">
    <property type="match status" value="1"/>
</dbReference>
<evidence type="ECO:0000256" key="1">
    <source>
        <dbReference type="ARBA" id="ARBA00000644"/>
    </source>
</evidence>
<dbReference type="PANTHER" id="PTHR11280:SF5">
    <property type="entry name" value="GLUCOSAMINE-6-PHOSPHATE ISOMERASE"/>
    <property type="match status" value="1"/>
</dbReference>
<feature type="active site" description="Proton acceptor; for ring-opening step" evidence="4">
    <location>
        <position position="131"/>
    </location>
</feature>
<comment type="similarity">
    <text evidence="4">Belongs to the glucosamine/galactosamine-6-phosphate isomerase family. NagB subfamily.</text>
</comment>
<protein>
    <recommendedName>
        <fullName evidence="4">Glucosamine-6-phosphate deaminase</fullName>
        <ecNumber evidence="4">3.5.99.6</ecNumber>
    </recommendedName>
    <alternativeName>
        <fullName evidence="4">GlcN6P deaminase</fullName>
        <shortName evidence="4">GNPDA</shortName>
    </alternativeName>
    <alternativeName>
        <fullName evidence="4">Glucosamine-6-phosphate isomerase</fullName>
    </alternativeName>
</protein>
<dbReference type="STRING" id="1423725.FC19_GL001004"/>
<dbReference type="InterPro" id="IPR037171">
    <property type="entry name" value="NagB/RpiA_transferase-like"/>
</dbReference>
<dbReference type="InterPro" id="IPR018321">
    <property type="entry name" value="Glucosamine6P_isomerase_CS"/>
</dbReference>
<dbReference type="EC" id="3.5.99.6" evidence="4"/>
<evidence type="ECO:0000259" key="5">
    <source>
        <dbReference type="Pfam" id="PF01182"/>
    </source>
</evidence>
<accession>A0A0R2CY20</accession>
<dbReference type="GO" id="GO:0016853">
    <property type="term" value="F:isomerase activity"/>
    <property type="evidence" value="ECO:0007669"/>
    <property type="project" value="UniProtKB-KW"/>
</dbReference>
<dbReference type="UniPathway" id="UPA00629">
    <property type="reaction ID" value="UER00684"/>
</dbReference>
<comment type="catalytic activity">
    <reaction evidence="1 4">
        <text>alpha-D-glucosamine 6-phosphate + H2O = beta-D-fructose 6-phosphate + NH4(+)</text>
        <dbReference type="Rhea" id="RHEA:12172"/>
        <dbReference type="ChEBI" id="CHEBI:15377"/>
        <dbReference type="ChEBI" id="CHEBI:28938"/>
        <dbReference type="ChEBI" id="CHEBI:57634"/>
        <dbReference type="ChEBI" id="CHEBI:75989"/>
        <dbReference type="EC" id="3.5.99.6"/>
    </reaction>
</comment>
<comment type="caution">
    <text evidence="4">Lacks conserved residue(s) required for the propagation of feature annotation.</text>
</comment>
<dbReference type="EMBL" id="AYZD01000016">
    <property type="protein sequence ID" value="KRM96194.1"/>
    <property type="molecule type" value="Genomic_DNA"/>
</dbReference>
<keyword evidence="2 4" id="KW-0378">Hydrolase</keyword>
<sequence length="235" mass="26220">MKIIVVEDKKQGGQTAYEFFKNELAKKNDAVFGLATGSTPVTTYEAIVRSNLDFSSSISVNLDEYVGLSASHPQSYNYYMQQNLFQYKPFHHSYLPDGEATDETKEVSRYNLIIKKNPIDLQLLGIGRNGHIGFNEPGTDFALKTHKVKLTESTIAANSRFFDNEQDVPRYAYSMGIGSILRSKKIILEAFGESKAEAVKNMIEGPVTRQCPASVLQQHSDVTVILDEAAAQKLR</sequence>
<dbReference type="GO" id="GO:0005737">
    <property type="term" value="C:cytoplasm"/>
    <property type="evidence" value="ECO:0007669"/>
    <property type="project" value="TreeGrafter"/>
</dbReference>
<dbReference type="FunFam" id="3.40.50.1360:FF:000003">
    <property type="entry name" value="Glucosamine-6-phosphate deaminase"/>
    <property type="match status" value="1"/>
</dbReference>
<feature type="domain" description="Glucosamine/galactosamine-6-phosphate isomerase" evidence="5">
    <location>
        <begin position="19"/>
        <end position="222"/>
    </location>
</feature>
<dbReference type="InterPro" id="IPR004547">
    <property type="entry name" value="Glucosamine6P_isomerase"/>
</dbReference>
<feature type="active site" description="For ring-opening step" evidence="4">
    <location>
        <position position="129"/>
    </location>
</feature>
<dbReference type="GO" id="GO:0042802">
    <property type="term" value="F:identical protein binding"/>
    <property type="evidence" value="ECO:0007669"/>
    <property type="project" value="TreeGrafter"/>
</dbReference>
<evidence type="ECO:0000256" key="2">
    <source>
        <dbReference type="ARBA" id="ARBA00022801"/>
    </source>
</evidence>
<feature type="active site" description="Proton acceptor; for enolization step" evidence="4">
    <location>
        <position position="63"/>
    </location>
</feature>
<dbReference type="Pfam" id="PF01182">
    <property type="entry name" value="Glucosamine_iso"/>
    <property type="match status" value="1"/>
</dbReference>
<dbReference type="OrthoDB" id="9791139at2"/>
<evidence type="ECO:0000256" key="3">
    <source>
        <dbReference type="ARBA" id="ARBA00023277"/>
    </source>
</evidence>
<feature type="active site" description="For ring-opening step" evidence="4">
    <location>
        <position position="136"/>
    </location>
</feature>
<dbReference type="GO" id="GO:0006046">
    <property type="term" value="P:N-acetylglucosamine catabolic process"/>
    <property type="evidence" value="ECO:0007669"/>
    <property type="project" value="UniProtKB-UniRule"/>
</dbReference>
<dbReference type="NCBIfam" id="TIGR00502">
    <property type="entry name" value="nagB"/>
    <property type="match status" value="1"/>
</dbReference>
<evidence type="ECO:0000313" key="7">
    <source>
        <dbReference type="Proteomes" id="UP000051015"/>
    </source>
</evidence>
<dbReference type="GO" id="GO:0019262">
    <property type="term" value="P:N-acetylneuraminate catabolic process"/>
    <property type="evidence" value="ECO:0007669"/>
    <property type="project" value="UniProtKB-UniRule"/>
</dbReference>
<keyword evidence="3 4" id="KW-0119">Carbohydrate metabolism</keyword>
<evidence type="ECO:0000313" key="6">
    <source>
        <dbReference type="EMBL" id="KRM96194.1"/>
    </source>
</evidence>
<gene>
    <name evidence="4" type="primary">nagB</name>
    <name evidence="6" type="ORF">FC19_GL001004</name>
</gene>
<dbReference type="GO" id="GO:0004342">
    <property type="term" value="F:glucosamine-6-phosphate deaminase activity"/>
    <property type="evidence" value="ECO:0007669"/>
    <property type="project" value="UniProtKB-UniRule"/>
</dbReference>
<dbReference type="CDD" id="cd01399">
    <property type="entry name" value="GlcN6P_deaminase"/>
    <property type="match status" value="1"/>
</dbReference>
<dbReference type="SUPFAM" id="SSF100950">
    <property type="entry name" value="NagB/RpiA/CoA transferase-like"/>
    <property type="match status" value="1"/>
</dbReference>
<organism evidence="6 7">
    <name type="scientific">Liquorilactobacillus aquaticus DSM 21051</name>
    <dbReference type="NCBI Taxonomy" id="1423725"/>
    <lineage>
        <taxon>Bacteria</taxon>
        <taxon>Bacillati</taxon>
        <taxon>Bacillota</taxon>
        <taxon>Bacilli</taxon>
        <taxon>Lactobacillales</taxon>
        <taxon>Lactobacillaceae</taxon>
        <taxon>Liquorilactobacillus</taxon>
    </lineage>
</organism>
<dbReference type="PATRIC" id="fig|1423725.3.peg.1034"/>
<proteinExistence type="inferred from homology"/>
<dbReference type="PANTHER" id="PTHR11280">
    <property type="entry name" value="GLUCOSAMINE-6-PHOSPHATE ISOMERASE"/>
    <property type="match status" value="1"/>
</dbReference>
<dbReference type="RefSeq" id="WP_057876017.1">
    <property type="nucleotide sequence ID" value="NZ_AYZD01000016.1"/>
</dbReference>
<keyword evidence="7" id="KW-1185">Reference proteome</keyword>
<name>A0A0R2CY20_9LACO</name>
<dbReference type="InterPro" id="IPR006148">
    <property type="entry name" value="Glc/Gal-6P_isomerase"/>
</dbReference>
<dbReference type="GO" id="GO:0005975">
    <property type="term" value="P:carbohydrate metabolic process"/>
    <property type="evidence" value="ECO:0007669"/>
    <property type="project" value="InterPro"/>
</dbReference>
<dbReference type="Proteomes" id="UP000051015">
    <property type="component" value="Unassembled WGS sequence"/>
</dbReference>
<comment type="function">
    <text evidence="4">Catalyzes the reversible isomerization-deamination of glucosamine 6-phosphate (GlcN6P) to form fructose 6-phosphate (Fru6P) and ammonium ion.</text>
</comment>
<dbReference type="PROSITE" id="PS01161">
    <property type="entry name" value="GLC_GALNAC_ISOMERASE"/>
    <property type="match status" value="1"/>
</dbReference>
<keyword evidence="6" id="KW-0413">Isomerase</keyword>